<dbReference type="InterPro" id="IPR025110">
    <property type="entry name" value="AMP-bd_C"/>
</dbReference>
<dbReference type="PANTHER" id="PTHR43767:SF7">
    <property type="entry name" value="MEDIUM_LONG-CHAIN-FATTY-ACID--COA LIGASE FADD8"/>
    <property type="match status" value="1"/>
</dbReference>
<accession>A0A1I4VW01</accession>
<dbReference type="InterPro" id="IPR000873">
    <property type="entry name" value="AMP-dep_synth/lig_dom"/>
</dbReference>
<dbReference type="InterPro" id="IPR050237">
    <property type="entry name" value="ATP-dep_AMP-bd_enzyme"/>
</dbReference>
<dbReference type="Gene3D" id="3.40.50.12780">
    <property type="entry name" value="N-terminal domain of ligase-like"/>
    <property type="match status" value="1"/>
</dbReference>
<dbReference type="GO" id="GO:0016877">
    <property type="term" value="F:ligase activity, forming carbon-sulfur bonds"/>
    <property type="evidence" value="ECO:0007669"/>
    <property type="project" value="UniProtKB-ARBA"/>
</dbReference>
<evidence type="ECO:0000259" key="1">
    <source>
        <dbReference type="Pfam" id="PF00501"/>
    </source>
</evidence>
<protein>
    <submittedName>
        <fullName evidence="3">Fatty-acyl-CoA synthase</fullName>
    </submittedName>
</protein>
<dbReference type="SUPFAM" id="SSF56801">
    <property type="entry name" value="Acetyl-CoA synthetase-like"/>
    <property type="match status" value="1"/>
</dbReference>
<keyword evidence="4" id="KW-1185">Reference proteome</keyword>
<name>A0A1I4VW01_PSUAM</name>
<dbReference type="OrthoDB" id="9803968at2"/>
<dbReference type="RefSeq" id="WP_093340202.1">
    <property type="nucleotide sequence ID" value="NZ_FOUY01000007.1"/>
</dbReference>
<evidence type="ECO:0000259" key="2">
    <source>
        <dbReference type="Pfam" id="PF13193"/>
    </source>
</evidence>
<dbReference type="AlphaFoldDB" id="A0A1I4VW01"/>
<dbReference type="InterPro" id="IPR042099">
    <property type="entry name" value="ANL_N_sf"/>
</dbReference>
<dbReference type="Proteomes" id="UP000199614">
    <property type="component" value="Unassembled WGS sequence"/>
</dbReference>
<dbReference type="PANTHER" id="PTHR43767">
    <property type="entry name" value="LONG-CHAIN-FATTY-ACID--COA LIGASE"/>
    <property type="match status" value="1"/>
</dbReference>
<dbReference type="EMBL" id="FOUY01000007">
    <property type="protein sequence ID" value="SFN05177.1"/>
    <property type="molecule type" value="Genomic_DNA"/>
</dbReference>
<feature type="domain" description="AMP-binding enzyme C-terminal" evidence="2">
    <location>
        <begin position="424"/>
        <end position="498"/>
    </location>
</feature>
<dbReference type="PROSITE" id="PS00455">
    <property type="entry name" value="AMP_BINDING"/>
    <property type="match status" value="1"/>
</dbReference>
<dbReference type="InterPro" id="IPR045851">
    <property type="entry name" value="AMP-bd_C_sf"/>
</dbReference>
<evidence type="ECO:0000313" key="3">
    <source>
        <dbReference type="EMBL" id="SFN05177.1"/>
    </source>
</evidence>
<gene>
    <name evidence="3" type="ORF">SAMN05216207_100718</name>
</gene>
<dbReference type="InterPro" id="IPR020845">
    <property type="entry name" value="AMP-binding_CS"/>
</dbReference>
<dbReference type="Gene3D" id="3.30.300.30">
    <property type="match status" value="1"/>
</dbReference>
<dbReference type="Pfam" id="PF13193">
    <property type="entry name" value="AMP-binding_C"/>
    <property type="match status" value="1"/>
</dbReference>
<proteinExistence type="predicted"/>
<dbReference type="Pfam" id="PF00501">
    <property type="entry name" value="AMP-binding"/>
    <property type="match status" value="1"/>
</dbReference>
<evidence type="ECO:0000313" key="4">
    <source>
        <dbReference type="Proteomes" id="UP000199614"/>
    </source>
</evidence>
<sequence length="510" mass="53562">MTTATTGAPAGSGSAAPIRSDVEELLDALGANRDREALVHGGRRRTAGEVADTVHRIAHTLDDRVRPGTIVALLAGNSPEALMARWAVNLLGAGVTQPHAGLSAAAQARILDDVEADLVLADTPSAVDVLERARPVEARALVSDVLASAAGAPAGPVRGRARAGDVAQIRHTGGTTGHPKGITYTFGHHLRSAEVRRMLSGMASGPARLLVATPIAHAGGGLADRILAGGGTVVLQDRFDAGDFLAAVERERITHAWLLPPLLYRLLDHPDLDRTDLSSLRTVIYGGAPAAPRRIAEAHRRIGPVFTQFYGQTEAGGISVLTPDEHDRPELIGTVGRVVPSTEIAIVGDDGARVGPDERGELWVRTGTEMDGYWKQPELTAGTIVDGWVRTGDVARQDTDGYLHLVDRVKDMVVVVGGHVYTSELEDTLMEHPGVRHAAVFGAPDGDGTEAVHAAVVAADPAPSAADLAGLVADRAGDMYVPREISFVDELPLTGIGKTDKKRLRAELTG</sequence>
<organism evidence="3 4">
    <name type="scientific">Pseudonocardia ammonioxydans</name>
    <dbReference type="NCBI Taxonomy" id="260086"/>
    <lineage>
        <taxon>Bacteria</taxon>
        <taxon>Bacillati</taxon>
        <taxon>Actinomycetota</taxon>
        <taxon>Actinomycetes</taxon>
        <taxon>Pseudonocardiales</taxon>
        <taxon>Pseudonocardiaceae</taxon>
        <taxon>Pseudonocardia</taxon>
    </lineage>
</organism>
<feature type="domain" description="AMP-dependent synthetase/ligase" evidence="1">
    <location>
        <begin position="31"/>
        <end position="374"/>
    </location>
</feature>
<reference evidence="3 4" key="1">
    <citation type="submission" date="2016-10" db="EMBL/GenBank/DDBJ databases">
        <authorList>
            <person name="de Groot N.N."/>
        </authorList>
    </citation>
    <scope>NUCLEOTIDE SEQUENCE [LARGE SCALE GENOMIC DNA]</scope>
    <source>
        <strain evidence="3 4">CGMCC 4.1877</strain>
    </source>
</reference>
<dbReference type="STRING" id="260086.SAMN05216207_100718"/>